<dbReference type="EMBL" id="ML978196">
    <property type="protein sequence ID" value="KAF2029889.1"/>
    <property type="molecule type" value="Genomic_DNA"/>
</dbReference>
<dbReference type="InterPro" id="IPR053144">
    <property type="entry name" value="Acetyltransferase_Butenolide"/>
</dbReference>
<evidence type="ECO:0000313" key="2">
    <source>
        <dbReference type="EMBL" id="KAF2029889.1"/>
    </source>
</evidence>
<evidence type="ECO:0000313" key="3">
    <source>
        <dbReference type="Proteomes" id="UP000799777"/>
    </source>
</evidence>
<accession>A0A9P4H9Y2</accession>
<dbReference type="Gene3D" id="3.40.630.30">
    <property type="match status" value="1"/>
</dbReference>
<feature type="domain" description="N-acetyltransferase" evidence="1">
    <location>
        <begin position="20"/>
        <end position="166"/>
    </location>
</feature>
<comment type="caution">
    <text evidence="2">The sequence shown here is derived from an EMBL/GenBank/DDBJ whole genome shotgun (WGS) entry which is preliminary data.</text>
</comment>
<dbReference type="InterPro" id="IPR000182">
    <property type="entry name" value="GNAT_dom"/>
</dbReference>
<keyword evidence="3" id="KW-1185">Reference proteome</keyword>
<sequence length="180" mass="20438">MDKKTWQWERTIGSDTFLISTQRGLLPHSFVHEAFATEAMFWAQPLSDETLRAMLDSSCTLGLYKVGSNDEKTPIGMARMITDYTTLAYLTDVYLEDSYRNLGLGKWMIHCWREIVMEMKDLRFMVLLTGSEKAQNLYRRELGMSLLDGREQALTCMGARKTKLAEVAASTHHGPSATDA</sequence>
<name>A0A9P4H9Y2_9PLEO</name>
<dbReference type="SUPFAM" id="SSF55729">
    <property type="entry name" value="Acyl-CoA N-acyltransferases (Nat)"/>
    <property type="match status" value="1"/>
</dbReference>
<dbReference type="AlphaFoldDB" id="A0A9P4H9Y2"/>
<gene>
    <name evidence="2" type="ORF">EK21DRAFT_66925</name>
</gene>
<evidence type="ECO:0000259" key="1">
    <source>
        <dbReference type="PROSITE" id="PS51186"/>
    </source>
</evidence>
<proteinExistence type="predicted"/>
<protein>
    <submittedName>
        <fullName evidence="2">Acetyltransferase</fullName>
    </submittedName>
</protein>
<dbReference type="Pfam" id="PF00583">
    <property type="entry name" value="Acetyltransf_1"/>
    <property type="match status" value="1"/>
</dbReference>
<reference evidence="2" key="1">
    <citation type="journal article" date="2020" name="Stud. Mycol.">
        <title>101 Dothideomycetes genomes: a test case for predicting lifestyles and emergence of pathogens.</title>
        <authorList>
            <person name="Haridas S."/>
            <person name="Albert R."/>
            <person name="Binder M."/>
            <person name="Bloem J."/>
            <person name="Labutti K."/>
            <person name="Salamov A."/>
            <person name="Andreopoulos B."/>
            <person name="Baker S."/>
            <person name="Barry K."/>
            <person name="Bills G."/>
            <person name="Bluhm B."/>
            <person name="Cannon C."/>
            <person name="Castanera R."/>
            <person name="Culley D."/>
            <person name="Daum C."/>
            <person name="Ezra D."/>
            <person name="Gonzalez J."/>
            <person name="Henrissat B."/>
            <person name="Kuo A."/>
            <person name="Liang C."/>
            <person name="Lipzen A."/>
            <person name="Lutzoni F."/>
            <person name="Magnuson J."/>
            <person name="Mondo S."/>
            <person name="Nolan M."/>
            <person name="Ohm R."/>
            <person name="Pangilinan J."/>
            <person name="Park H.-J."/>
            <person name="Ramirez L."/>
            <person name="Alfaro M."/>
            <person name="Sun H."/>
            <person name="Tritt A."/>
            <person name="Yoshinaga Y."/>
            <person name="Zwiers L.-H."/>
            <person name="Turgeon B."/>
            <person name="Goodwin S."/>
            <person name="Spatafora J."/>
            <person name="Crous P."/>
            <person name="Grigoriev I."/>
        </authorList>
    </citation>
    <scope>NUCLEOTIDE SEQUENCE</scope>
    <source>
        <strain evidence="2">CBS 110217</strain>
    </source>
</reference>
<dbReference type="PANTHER" id="PTHR43233">
    <property type="entry name" value="FAMILY N-ACETYLTRANSFERASE, PUTATIVE (AFU_ORTHOLOGUE AFUA_6G03350)-RELATED"/>
    <property type="match status" value="1"/>
</dbReference>
<dbReference type="PANTHER" id="PTHR43233:SF1">
    <property type="entry name" value="FAMILY N-ACETYLTRANSFERASE, PUTATIVE (AFU_ORTHOLOGUE AFUA_6G03350)-RELATED"/>
    <property type="match status" value="1"/>
</dbReference>
<dbReference type="OrthoDB" id="10039976at2759"/>
<dbReference type="GO" id="GO:0016747">
    <property type="term" value="F:acyltransferase activity, transferring groups other than amino-acyl groups"/>
    <property type="evidence" value="ECO:0007669"/>
    <property type="project" value="InterPro"/>
</dbReference>
<dbReference type="Proteomes" id="UP000799777">
    <property type="component" value="Unassembled WGS sequence"/>
</dbReference>
<dbReference type="PROSITE" id="PS51186">
    <property type="entry name" value="GNAT"/>
    <property type="match status" value="1"/>
</dbReference>
<organism evidence="2 3">
    <name type="scientific">Setomelanomma holmii</name>
    <dbReference type="NCBI Taxonomy" id="210430"/>
    <lineage>
        <taxon>Eukaryota</taxon>
        <taxon>Fungi</taxon>
        <taxon>Dikarya</taxon>
        <taxon>Ascomycota</taxon>
        <taxon>Pezizomycotina</taxon>
        <taxon>Dothideomycetes</taxon>
        <taxon>Pleosporomycetidae</taxon>
        <taxon>Pleosporales</taxon>
        <taxon>Pleosporineae</taxon>
        <taxon>Phaeosphaeriaceae</taxon>
        <taxon>Setomelanomma</taxon>
    </lineage>
</organism>
<dbReference type="InterPro" id="IPR016181">
    <property type="entry name" value="Acyl_CoA_acyltransferase"/>
</dbReference>